<feature type="compositionally biased region" description="Basic and acidic residues" evidence="3">
    <location>
        <begin position="356"/>
        <end position="370"/>
    </location>
</feature>
<feature type="region of interest" description="Disordered" evidence="3">
    <location>
        <begin position="356"/>
        <end position="406"/>
    </location>
</feature>
<dbReference type="SMART" id="SM00369">
    <property type="entry name" value="LRR_TYP"/>
    <property type="match status" value="3"/>
</dbReference>
<evidence type="ECO:0000313" key="6">
    <source>
        <dbReference type="Proteomes" id="UP000249218"/>
    </source>
</evidence>
<evidence type="ECO:0000256" key="3">
    <source>
        <dbReference type="SAM" id="MobiDB-lite"/>
    </source>
</evidence>
<organism evidence="5 6">
    <name type="scientific">Helicoverpa armigera</name>
    <name type="common">Cotton bollworm</name>
    <name type="synonym">Heliothis armigera</name>
    <dbReference type="NCBI Taxonomy" id="29058"/>
    <lineage>
        <taxon>Eukaryota</taxon>
        <taxon>Metazoa</taxon>
        <taxon>Ecdysozoa</taxon>
        <taxon>Arthropoda</taxon>
        <taxon>Hexapoda</taxon>
        <taxon>Insecta</taxon>
        <taxon>Pterygota</taxon>
        <taxon>Neoptera</taxon>
        <taxon>Endopterygota</taxon>
        <taxon>Lepidoptera</taxon>
        <taxon>Glossata</taxon>
        <taxon>Ditrysia</taxon>
        <taxon>Noctuoidea</taxon>
        <taxon>Noctuidae</taxon>
        <taxon>Heliothinae</taxon>
        <taxon>Helicoverpa</taxon>
    </lineage>
</organism>
<feature type="domain" description="Disease resistance R13L4/SHOC-2-like LRR" evidence="4">
    <location>
        <begin position="231"/>
        <end position="332"/>
    </location>
</feature>
<dbReference type="AlphaFoldDB" id="A0A2W1BXV3"/>
<evidence type="ECO:0000259" key="4">
    <source>
        <dbReference type="Pfam" id="PF23598"/>
    </source>
</evidence>
<dbReference type="InterPro" id="IPR050216">
    <property type="entry name" value="LRR_domain-containing"/>
</dbReference>
<dbReference type="Pfam" id="PF13855">
    <property type="entry name" value="LRR_8"/>
    <property type="match status" value="1"/>
</dbReference>
<keyword evidence="1" id="KW-0433">Leucine-rich repeat</keyword>
<dbReference type="EMBL" id="KZ149952">
    <property type="protein sequence ID" value="PZC76593.1"/>
    <property type="molecule type" value="Genomic_DNA"/>
</dbReference>
<dbReference type="OrthoDB" id="2021138at2759"/>
<dbReference type="Proteomes" id="UP000249218">
    <property type="component" value="Unassembled WGS sequence"/>
</dbReference>
<dbReference type="PANTHER" id="PTHR48051">
    <property type="match status" value="1"/>
</dbReference>
<sequence>MVGNEESNKKNGPTNGLVKNGINNIQLILANITDLDLSNGKISSLDENMKLPHNILHLKLSHNKLTEVPPNVLKLDHLKSLDLSFNSIELFDDKPSFCHSLERLNLSNNNLKGPPLWVWKENPNKLVYMNLSNNEDICQSFVNGVFEEIVQIKTSVEEIDVHNCSLSKYVKFMATFSQAKVVILGSEDYRLIKNDLDHLPCAGLDECHQVEKLDLINTQIYNINCTIDIYKNLKELNLSQNNISSLPDEFGNLMSLETCILSYNHILYLPDTLYKLKKLVTLKLDDNKLCMLPEKLHEISSLKNLDLYNNNLCEGLDRMSNFEELDFAQNYFEEPNNEEYLVKKAKLRANCSDRVDGRKPEVVNDDSDHSSDEDDDELLALTNNDSEGYNSKEEMVDSRSSSPEDWDSDSYWIPQYFKTVTPRTSRWQVFVAKKMAEGNFCPMDAHVTSISDQVKYQKMCNPEVMYESDGQFDDDYSDDEN</sequence>
<dbReference type="SUPFAM" id="SSF52047">
    <property type="entry name" value="RNI-like"/>
    <property type="match status" value="1"/>
</dbReference>
<keyword evidence="6" id="KW-1185">Reference proteome</keyword>
<proteinExistence type="predicted"/>
<dbReference type="Pfam" id="PF23598">
    <property type="entry name" value="LRR_14"/>
    <property type="match status" value="1"/>
</dbReference>
<evidence type="ECO:0000313" key="5">
    <source>
        <dbReference type="EMBL" id="PZC76593.1"/>
    </source>
</evidence>
<dbReference type="InterPro" id="IPR003591">
    <property type="entry name" value="Leu-rich_rpt_typical-subtyp"/>
</dbReference>
<gene>
    <name evidence="5" type="primary">HaOG204433</name>
    <name evidence="5" type="ORF">B5X24_HaOG204433</name>
</gene>
<dbReference type="PROSITE" id="PS51450">
    <property type="entry name" value="LRR"/>
    <property type="match status" value="2"/>
</dbReference>
<dbReference type="InterPro" id="IPR055414">
    <property type="entry name" value="LRR_R13L4/SHOC2-like"/>
</dbReference>
<reference evidence="5 6" key="1">
    <citation type="journal article" date="2017" name="BMC Biol.">
        <title>Genomic innovations, transcriptional plasticity and gene loss underlying the evolution and divergence of two highly polyphagous and invasive Helicoverpa pest species.</title>
        <authorList>
            <person name="Pearce S.L."/>
            <person name="Clarke D.F."/>
            <person name="East P.D."/>
            <person name="Elfekih S."/>
            <person name="Gordon K.H."/>
            <person name="Jermiin L.S."/>
            <person name="McGaughran A."/>
            <person name="Oakeshott J.G."/>
            <person name="Papanikolaou A."/>
            <person name="Perera O.P."/>
            <person name="Rane R.V."/>
            <person name="Richards S."/>
            <person name="Tay W.T."/>
            <person name="Walsh T.K."/>
            <person name="Anderson A."/>
            <person name="Anderson C.J."/>
            <person name="Asgari S."/>
            <person name="Board P.G."/>
            <person name="Bretschneider A."/>
            <person name="Campbell P.M."/>
            <person name="Chertemps T."/>
            <person name="Christeller J.T."/>
            <person name="Coppin C.W."/>
            <person name="Downes S.J."/>
            <person name="Duan G."/>
            <person name="Farnsworth C.A."/>
            <person name="Good R.T."/>
            <person name="Han L.B."/>
            <person name="Han Y.C."/>
            <person name="Hatje K."/>
            <person name="Horne I."/>
            <person name="Huang Y.P."/>
            <person name="Hughes D.S."/>
            <person name="Jacquin-Joly E."/>
            <person name="James W."/>
            <person name="Jhangiani S."/>
            <person name="Kollmar M."/>
            <person name="Kuwar S.S."/>
            <person name="Li S."/>
            <person name="Liu N.Y."/>
            <person name="Maibeche M.T."/>
            <person name="Miller J.R."/>
            <person name="Montagne N."/>
            <person name="Perry T."/>
            <person name="Qu J."/>
            <person name="Song S.V."/>
            <person name="Sutton G.G."/>
            <person name="Vogel H."/>
            <person name="Walenz B.P."/>
            <person name="Xu W."/>
            <person name="Zhang H.J."/>
            <person name="Zou Z."/>
            <person name="Batterham P."/>
            <person name="Edwards O.R."/>
            <person name="Feyereisen R."/>
            <person name="Gibbs R.A."/>
            <person name="Heckel D.G."/>
            <person name="McGrath A."/>
            <person name="Robin C."/>
            <person name="Scherer S.E."/>
            <person name="Worley K.C."/>
            <person name="Wu Y.D."/>
        </authorList>
    </citation>
    <scope>NUCLEOTIDE SEQUENCE [LARGE SCALE GENOMIC DNA]</scope>
    <source>
        <strain evidence="5">Harm_GR_Male_#8</strain>
        <tissue evidence="5">Whole organism</tissue>
    </source>
</reference>
<dbReference type="GO" id="GO:0005737">
    <property type="term" value="C:cytoplasm"/>
    <property type="evidence" value="ECO:0007669"/>
    <property type="project" value="TreeGrafter"/>
</dbReference>
<evidence type="ECO:0000256" key="1">
    <source>
        <dbReference type="ARBA" id="ARBA00022614"/>
    </source>
</evidence>
<dbReference type="InterPro" id="IPR032675">
    <property type="entry name" value="LRR_dom_sf"/>
</dbReference>
<dbReference type="InterPro" id="IPR001611">
    <property type="entry name" value="Leu-rich_rpt"/>
</dbReference>
<name>A0A2W1BXV3_HELAM</name>
<protein>
    <recommendedName>
        <fullName evidence="4">Disease resistance R13L4/SHOC-2-like LRR domain-containing protein</fullName>
    </recommendedName>
</protein>
<dbReference type="PANTHER" id="PTHR48051:SF1">
    <property type="entry name" value="RAS SUPPRESSOR PROTEIN 1"/>
    <property type="match status" value="1"/>
</dbReference>
<keyword evidence="2" id="KW-0677">Repeat</keyword>
<dbReference type="Gene3D" id="3.80.10.10">
    <property type="entry name" value="Ribonuclease Inhibitor"/>
    <property type="match status" value="2"/>
</dbReference>
<evidence type="ECO:0000256" key="2">
    <source>
        <dbReference type="ARBA" id="ARBA00022737"/>
    </source>
</evidence>
<accession>A0A2W1BXV3</accession>